<dbReference type="SMART" id="SM00322">
    <property type="entry name" value="KH"/>
    <property type="match status" value="1"/>
</dbReference>
<dbReference type="Pfam" id="PF12072">
    <property type="entry name" value="RNase_Y_N"/>
    <property type="match status" value="1"/>
</dbReference>
<dbReference type="InterPro" id="IPR017705">
    <property type="entry name" value="Ribonuclease_Y"/>
</dbReference>
<dbReference type="InterPro" id="IPR036612">
    <property type="entry name" value="KH_dom_type_1_sf"/>
</dbReference>
<dbReference type="Pfam" id="PF01966">
    <property type="entry name" value="HD"/>
    <property type="match status" value="1"/>
</dbReference>
<dbReference type="InterPro" id="IPR004087">
    <property type="entry name" value="KH_dom"/>
</dbReference>
<reference evidence="9 10" key="1">
    <citation type="journal article" date="2018" name="bioRxiv">
        <title>Evidence of independent acquisition and adaption of ultra-small bacteria to human hosts across the highly diverse yet reduced genomes of the phylum Saccharibacteria.</title>
        <authorList>
            <person name="McLean J.S."/>
            <person name="Bor B."/>
            <person name="To T.T."/>
            <person name="Liu Q."/>
            <person name="Kearns K.A."/>
            <person name="Solden L.M."/>
            <person name="Wrighton K.C."/>
            <person name="He X."/>
            <person name="Shi W."/>
        </authorList>
    </citation>
    <scope>NUCLEOTIDE SEQUENCE [LARGE SCALE GENOMIC DNA]</scope>
    <source>
        <strain evidence="9 10">TM7_G3_2_Rum_HOT_351B</strain>
    </source>
</reference>
<keyword evidence="2 5" id="KW-0255">Endonuclease</keyword>
<dbReference type="CDD" id="cd00077">
    <property type="entry name" value="HDc"/>
    <property type="match status" value="1"/>
</dbReference>
<dbReference type="NCBIfam" id="TIGR03319">
    <property type="entry name" value="RNase_Y"/>
    <property type="match status" value="1"/>
</dbReference>
<dbReference type="CDD" id="cd22431">
    <property type="entry name" value="KH-I_RNaseY"/>
    <property type="match status" value="1"/>
</dbReference>
<dbReference type="InterPro" id="IPR022711">
    <property type="entry name" value="RNase_Y_N"/>
</dbReference>
<dbReference type="PROSITE" id="PS50084">
    <property type="entry name" value="KH_TYPE_1"/>
    <property type="match status" value="1"/>
</dbReference>
<evidence type="ECO:0000313" key="9">
    <source>
        <dbReference type="EMBL" id="RYC74926.1"/>
    </source>
</evidence>
<dbReference type="SUPFAM" id="SSF109604">
    <property type="entry name" value="HD-domain/PDEase-like"/>
    <property type="match status" value="1"/>
</dbReference>
<sequence length="505" mass="56117">MEVVIPIIAAVAGLAVGAGGIFAYNKRNENGGKNKADDLVRKAKHEASEIVLNAKKEASRLTEKNQAEENDRRKEWRATEKRLTERETTLDAKLDQLEKKTEKLNKEERELEELKNEVREIRAKQHEKLEKIAGLSKTEARDKLMKMTENDIKQDLAGLVIKEQKEIKHEIDETAQAALLTAMERMSSEVTADRTITALKLPDDDMKGRIIGKEGRNIQALQRATGVDIMVDDTPGMVVLSSFDPIRRQVARYALERLMKDGRINPSSIEDAVAKAEREIEKEVVRAGEDAAREVGVVGIPREILHLLGELKFRTSYGQNVLLHSIEMAHMAGMIAEEIGADKRIAKTATLLHDMGKAVTHKIEGKHAEIGAELAKKYGMPDEVVHAIAAHHEDIEPTTPEAVIVKIVDAISAARPGARNISAENFAERMRDLENIATSFPGIEKAYAISAGREIRVIVEPKQIDDLSALKLARDIANKIEATMSYPGVIKVNVIRETRAVEYAK</sequence>
<evidence type="ECO:0000256" key="2">
    <source>
        <dbReference type="ARBA" id="ARBA00022759"/>
    </source>
</evidence>
<evidence type="ECO:0000256" key="5">
    <source>
        <dbReference type="HAMAP-Rule" id="MF_00335"/>
    </source>
</evidence>
<comment type="caution">
    <text evidence="9">The sequence shown here is derived from an EMBL/GenBank/DDBJ whole genome shotgun (WGS) entry which is preliminary data.</text>
</comment>
<dbReference type="EMBL" id="PRLM01000002">
    <property type="protein sequence ID" value="RYC74926.1"/>
    <property type="molecule type" value="Genomic_DNA"/>
</dbReference>
<dbReference type="InterPro" id="IPR004088">
    <property type="entry name" value="KH_dom_type_1"/>
</dbReference>
<evidence type="ECO:0000256" key="7">
    <source>
        <dbReference type="SAM" id="Coils"/>
    </source>
</evidence>
<keyword evidence="1 5" id="KW-0540">Nuclease</keyword>
<dbReference type="PANTHER" id="PTHR12826:SF15">
    <property type="entry name" value="RIBONUCLEASE Y"/>
    <property type="match status" value="1"/>
</dbReference>
<keyword evidence="3 5" id="KW-0378">Hydrolase</keyword>
<comment type="similarity">
    <text evidence="5">Belongs to the RNase Y family.</text>
</comment>
<protein>
    <recommendedName>
        <fullName evidence="5 6">Ribonuclease Y</fullName>
        <shortName evidence="5">RNase Y</shortName>
        <ecNumber evidence="5 6">3.1.-.-</ecNumber>
    </recommendedName>
</protein>
<evidence type="ECO:0000259" key="8">
    <source>
        <dbReference type="PROSITE" id="PS51831"/>
    </source>
</evidence>
<evidence type="ECO:0000313" key="10">
    <source>
        <dbReference type="Proteomes" id="UP001191019"/>
    </source>
</evidence>
<dbReference type="SUPFAM" id="SSF54791">
    <property type="entry name" value="Eukaryotic type KH-domain (KH-domain type I)"/>
    <property type="match status" value="1"/>
</dbReference>
<dbReference type="EC" id="3.1.-.-" evidence="5 6"/>
<feature type="domain" description="HD" evidence="8">
    <location>
        <begin position="321"/>
        <end position="414"/>
    </location>
</feature>
<evidence type="ECO:0000256" key="4">
    <source>
        <dbReference type="ARBA" id="ARBA00022884"/>
    </source>
</evidence>
<evidence type="ECO:0000256" key="6">
    <source>
        <dbReference type="NCBIfam" id="TIGR03319"/>
    </source>
</evidence>
<proteinExistence type="inferred from homology"/>
<dbReference type="PANTHER" id="PTHR12826">
    <property type="entry name" value="RIBONUCLEASE Y"/>
    <property type="match status" value="1"/>
</dbReference>
<dbReference type="HAMAP" id="MF_00335">
    <property type="entry name" value="RNase_Y"/>
    <property type="match status" value="1"/>
</dbReference>
<accession>A0ABY0FM26</accession>
<dbReference type="InterPro" id="IPR006674">
    <property type="entry name" value="HD_domain"/>
</dbReference>
<dbReference type="Gene3D" id="1.10.3210.10">
    <property type="entry name" value="Hypothetical protein af1432"/>
    <property type="match status" value="1"/>
</dbReference>
<reference evidence="9 10" key="2">
    <citation type="journal article" date="2020" name="Cell Rep.">
        <title>Acquisition and Adaptation of Ultra-small Parasitic Reduced Genome Bacteria to Mammalian Hosts.</title>
        <authorList>
            <person name="McLean J.S."/>
            <person name="Bor B."/>
            <person name="Kerns K.A."/>
            <person name="Liu Q."/>
            <person name="To T.T."/>
            <person name="Solden L."/>
            <person name="Hendrickson E.L."/>
            <person name="Wrighton K."/>
            <person name="Shi W."/>
            <person name="He X."/>
        </authorList>
    </citation>
    <scope>NUCLEOTIDE SEQUENCE [LARGE SCALE GENOMIC DNA]</scope>
    <source>
        <strain evidence="9 10">TM7_G3_2_Rum_HOT_351B</strain>
    </source>
</reference>
<dbReference type="RefSeq" id="WP_129734530.1">
    <property type="nucleotide sequence ID" value="NZ_PRLM01000002.1"/>
</dbReference>
<organism evidence="9 10">
    <name type="scientific">Candidatus Nanosyncoccus alces</name>
    <dbReference type="NCBI Taxonomy" id="2171997"/>
    <lineage>
        <taxon>Bacteria</taxon>
        <taxon>Candidatus Saccharimonadota</taxon>
        <taxon>Candidatus Nanosyncoccalia</taxon>
        <taxon>Candidatus Nanosyncoccales</taxon>
        <taxon>Candidatus Nanosyncoccaceae</taxon>
        <taxon>Candidatus Nanosyncoccus</taxon>
    </lineage>
</organism>
<dbReference type="Proteomes" id="UP001191019">
    <property type="component" value="Unassembled WGS sequence"/>
</dbReference>
<evidence type="ECO:0000256" key="3">
    <source>
        <dbReference type="ARBA" id="ARBA00022801"/>
    </source>
</evidence>
<dbReference type="Gene3D" id="3.30.1370.10">
    <property type="entry name" value="K Homology domain, type 1"/>
    <property type="match status" value="1"/>
</dbReference>
<name>A0ABY0FM26_9BACT</name>
<evidence type="ECO:0000256" key="1">
    <source>
        <dbReference type="ARBA" id="ARBA00022722"/>
    </source>
</evidence>
<dbReference type="SMART" id="SM00471">
    <property type="entry name" value="HDc"/>
    <property type="match status" value="1"/>
</dbReference>
<dbReference type="PROSITE" id="PS51831">
    <property type="entry name" value="HD"/>
    <property type="match status" value="1"/>
</dbReference>
<comment type="function">
    <text evidence="5">Endoribonuclease that initiates mRNA decay.</text>
</comment>
<keyword evidence="10" id="KW-1185">Reference proteome</keyword>
<keyword evidence="4 5" id="KW-0694">RNA-binding</keyword>
<dbReference type="Pfam" id="PF00013">
    <property type="entry name" value="KH_1"/>
    <property type="match status" value="1"/>
</dbReference>
<dbReference type="GO" id="GO:0016787">
    <property type="term" value="F:hydrolase activity"/>
    <property type="evidence" value="ECO:0007669"/>
    <property type="project" value="UniProtKB-KW"/>
</dbReference>
<dbReference type="InterPro" id="IPR003607">
    <property type="entry name" value="HD/PDEase_dom"/>
</dbReference>
<gene>
    <name evidence="5 9" type="primary">rny</name>
    <name evidence="9" type="ORF">G3RUM_00202</name>
</gene>
<dbReference type="NCBIfam" id="TIGR00277">
    <property type="entry name" value="HDIG"/>
    <property type="match status" value="1"/>
</dbReference>
<feature type="coiled-coil region" evidence="7">
    <location>
        <begin position="51"/>
        <end position="131"/>
    </location>
</feature>
<keyword evidence="7" id="KW-0175">Coiled coil</keyword>
<dbReference type="InterPro" id="IPR006675">
    <property type="entry name" value="HDIG_dom"/>
</dbReference>